<evidence type="ECO:0000256" key="2">
    <source>
        <dbReference type="ARBA" id="ARBA00022729"/>
    </source>
</evidence>
<dbReference type="SUPFAM" id="SSF88713">
    <property type="entry name" value="Glycoside hydrolase/deacetylase"/>
    <property type="match status" value="1"/>
</dbReference>
<sequence length="320" mass="36183">MKKIYLFGLLILAIVGSLVGFGFNEDGDYGTKYLSQKESSGTVNAADSDEEQNNVTETNELESQLREQQLAEAAKIAPAKEVPVLTYHHIVAEDDLRDRHYKEDGSLVNSVVILEEFKKQMKWLHEHEYLTLTLDEFQQYIEGQIPLPKNSVLLTFDDGHKNNYIEAYPVMKQYGFTAVQFLITSLIDDETVPYTSEYNQYLSVEEIEETSDVFEFASHTNTFHNSEEDGTAYLISKTLPEIQEDVLASITIIGNTNALAYPYGAYDDETMEALEAIGVDMAFTVQGGNVQPGDDMLQIHRNSVRPHHSIDDFEEIVSVR</sequence>
<proteinExistence type="predicted"/>
<dbReference type="Pfam" id="PF01522">
    <property type="entry name" value="Polysacc_deac_1"/>
    <property type="match status" value="1"/>
</dbReference>
<feature type="domain" description="NodB homology" evidence="3">
    <location>
        <begin position="150"/>
        <end position="320"/>
    </location>
</feature>
<protein>
    <submittedName>
        <fullName evidence="4">Peptidoglycan/xylan/chitin deacetylase (PgdA/CDA1 family)</fullName>
    </submittedName>
</protein>
<accession>A0ABU0K269</accession>
<dbReference type="CDD" id="cd10966">
    <property type="entry name" value="CE4_yadE_5s"/>
    <property type="match status" value="1"/>
</dbReference>
<evidence type="ECO:0000313" key="4">
    <source>
        <dbReference type="EMBL" id="MDQ0482576.1"/>
    </source>
</evidence>
<dbReference type="EMBL" id="JAUSWM010000002">
    <property type="protein sequence ID" value="MDQ0482576.1"/>
    <property type="molecule type" value="Genomic_DNA"/>
</dbReference>
<dbReference type="Proteomes" id="UP001226720">
    <property type="component" value="Unassembled WGS sequence"/>
</dbReference>
<dbReference type="RefSeq" id="WP_301550361.1">
    <property type="nucleotide sequence ID" value="NZ_JAQRMZ010000001.1"/>
</dbReference>
<dbReference type="InterPro" id="IPR002509">
    <property type="entry name" value="NODB_dom"/>
</dbReference>
<dbReference type="GeneID" id="301325592"/>
<dbReference type="PANTHER" id="PTHR34216">
    <property type="match status" value="1"/>
</dbReference>
<keyword evidence="2" id="KW-0732">Signal</keyword>
<dbReference type="Gene3D" id="3.20.20.370">
    <property type="entry name" value="Glycoside hydrolase/deacetylase"/>
    <property type="match status" value="1"/>
</dbReference>
<dbReference type="PROSITE" id="PS51677">
    <property type="entry name" value="NODB"/>
    <property type="match status" value="1"/>
</dbReference>
<dbReference type="PANTHER" id="PTHR34216:SF3">
    <property type="entry name" value="POLY-BETA-1,6-N-ACETYL-D-GLUCOSAMINE N-DEACETYLASE"/>
    <property type="match status" value="1"/>
</dbReference>
<gene>
    <name evidence="4" type="ORF">QO000_001545</name>
</gene>
<dbReference type="InterPro" id="IPR051398">
    <property type="entry name" value="Polysacch_Deacetylase"/>
</dbReference>
<comment type="caution">
    <text evidence="4">The sequence shown here is derived from an EMBL/GenBank/DDBJ whole genome shotgun (WGS) entry which is preliminary data.</text>
</comment>
<organism evidence="4 5">
    <name type="scientific">Guptibacillus hwajinpoensis</name>
    <dbReference type="NCBI Taxonomy" id="208199"/>
    <lineage>
        <taxon>Bacteria</taxon>
        <taxon>Bacillati</taxon>
        <taxon>Bacillota</taxon>
        <taxon>Bacilli</taxon>
        <taxon>Bacillales</taxon>
        <taxon>Guptibacillaceae</taxon>
        <taxon>Guptibacillus</taxon>
    </lineage>
</organism>
<evidence type="ECO:0000256" key="1">
    <source>
        <dbReference type="ARBA" id="ARBA00004613"/>
    </source>
</evidence>
<comment type="subcellular location">
    <subcellularLocation>
        <location evidence="1">Secreted</location>
    </subcellularLocation>
</comment>
<evidence type="ECO:0000313" key="5">
    <source>
        <dbReference type="Proteomes" id="UP001226720"/>
    </source>
</evidence>
<dbReference type="InterPro" id="IPR011330">
    <property type="entry name" value="Glyco_hydro/deAcase_b/a-brl"/>
</dbReference>
<reference evidence="4" key="1">
    <citation type="submission" date="2023-07" db="EMBL/GenBank/DDBJ databases">
        <title>Genomic Encyclopedia of Type Strains, Phase IV (KMG-IV): sequencing the most valuable type-strain genomes for metagenomic binning, comparative biology and taxonomic classification.</title>
        <authorList>
            <person name="Goeker M."/>
        </authorList>
    </citation>
    <scope>NUCLEOTIDE SEQUENCE [LARGE SCALE GENOMIC DNA]</scope>
    <source>
        <strain evidence="4">JSM 076093</strain>
    </source>
</reference>
<keyword evidence="5" id="KW-1185">Reference proteome</keyword>
<name>A0ABU0K269_9BACL</name>
<evidence type="ECO:0000259" key="3">
    <source>
        <dbReference type="PROSITE" id="PS51677"/>
    </source>
</evidence>